<keyword evidence="2" id="KW-1185">Reference proteome</keyword>
<sequence length="368" mass="42229">MRSRAERVERTELEIPTGRFIEIRVGPSCRVFHVHEHTLRASSTFFDAAMSNGWKESRERVVNLPKDDPDVFAKYVFWIYRNQLATRTTYDNWDYEDKPEYMTLAELFVLGEKLQDASFKNDVVDAITKKRRLEGHQICWAPIGFLSRYLYKNTVSGSAIRFAGPMIRVDVGPDRKAFFVHEQLLRNVSRFFDAVTRNDWKESTERVVPLPVDDPDVFSLFVGWLYNCKFSTKNDVGGAEGNREYVMLAKLYVLGDKLQATGFKHSVIDAILGKTVAPLQPTNHHWHPLGSVIRYLYESTPPASPARCLLVDLYVYHGQGNWLTTHATDEDVTRDFLLDLSVALRDGRSRSDSAIDPKELAKSGQYHE</sequence>
<evidence type="ECO:0000313" key="2">
    <source>
        <dbReference type="Proteomes" id="UP001172680"/>
    </source>
</evidence>
<proteinExistence type="predicted"/>
<protein>
    <submittedName>
        <fullName evidence="1">Uncharacterized protein</fullName>
    </submittedName>
</protein>
<accession>A0ACC2ZIL0</accession>
<dbReference type="Proteomes" id="UP001172680">
    <property type="component" value="Unassembled WGS sequence"/>
</dbReference>
<evidence type="ECO:0000313" key="1">
    <source>
        <dbReference type="EMBL" id="KAJ9647357.1"/>
    </source>
</evidence>
<organism evidence="1 2">
    <name type="scientific">Coniosporium tulheliwenetii</name>
    <dbReference type="NCBI Taxonomy" id="3383036"/>
    <lineage>
        <taxon>Eukaryota</taxon>
        <taxon>Fungi</taxon>
        <taxon>Dikarya</taxon>
        <taxon>Ascomycota</taxon>
        <taxon>Pezizomycotina</taxon>
        <taxon>Dothideomycetes</taxon>
        <taxon>Dothideomycetes incertae sedis</taxon>
        <taxon>Coniosporium</taxon>
    </lineage>
</organism>
<gene>
    <name evidence="1" type="ORF">H2199_002346</name>
</gene>
<dbReference type="EMBL" id="JAPDRP010000005">
    <property type="protein sequence ID" value="KAJ9647357.1"/>
    <property type="molecule type" value="Genomic_DNA"/>
</dbReference>
<reference evidence="1" key="1">
    <citation type="submission" date="2022-10" db="EMBL/GenBank/DDBJ databases">
        <title>Culturing micro-colonial fungi from biological soil crusts in the Mojave desert and describing Neophaeococcomyces mojavensis, and introducing the new genera and species Taxawa tesnikishii.</title>
        <authorList>
            <person name="Kurbessoian T."/>
            <person name="Stajich J.E."/>
        </authorList>
    </citation>
    <scope>NUCLEOTIDE SEQUENCE</scope>
    <source>
        <strain evidence="1">JES_115</strain>
    </source>
</reference>
<name>A0ACC2ZIL0_9PEZI</name>
<comment type="caution">
    <text evidence="1">The sequence shown here is derived from an EMBL/GenBank/DDBJ whole genome shotgun (WGS) entry which is preliminary data.</text>
</comment>